<name>A0A365HD47_9ACTN</name>
<evidence type="ECO:0000256" key="4">
    <source>
        <dbReference type="PROSITE-ProRule" id="PRU00335"/>
    </source>
</evidence>
<evidence type="ECO:0000313" key="7">
    <source>
        <dbReference type="Proteomes" id="UP000251891"/>
    </source>
</evidence>
<sequence length="223" mass="24651">MTEVSEEPAWRQRAVERSTRAAKLRAEQRVQRFLDSAQELIAEKGTTDFTVQEVVDRSKQSLRSFYQHFDGKHELLLALFEDALAKSAVEIREAASAERDPLRSLQVAVTMLYEQSQPNPHAQRPLFSDFALQLLVKHPTEVATAFLPLLTVITELIEQATEAGVVAAGKPRRQASLVMQTVMFIAQANGVPANSHATPVTTDEIWQFCLGGISGPHASDTGE</sequence>
<dbReference type="RefSeq" id="WP_111863104.1">
    <property type="nucleotide sequence ID" value="NZ_QLYX01000001.1"/>
</dbReference>
<reference evidence="6 7" key="1">
    <citation type="submission" date="2018-06" db="EMBL/GenBank/DDBJ databases">
        <title>Actinomadura craniellae sp. nov. isolated from marine sponge Craniella sp.</title>
        <authorList>
            <person name="Li L."/>
            <person name="Xu Q.H."/>
            <person name="Lin H.W."/>
            <person name="Lu Y.H."/>
        </authorList>
    </citation>
    <scope>NUCLEOTIDE SEQUENCE [LARGE SCALE GENOMIC DNA]</scope>
    <source>
        <strain evidence="6 7">LHW63021</strain>
    </source>
</reference>
<organism evidence="6 7">
    <name type="scientific">Actinomadura craniellae</name>
    <dbReference type="NCBI Taxonomy" id="2231787"/>
    <lineage>
        <taxon>Bacteria</taxon>
        <taxon>Bacillati</taxon>
        <taxon>Actinomycetota</taxon>
        <taxon>Actinomycetes</taxon>
        <taxon>Streptosporangiales</taxon>
        <taxon>Thermomonosporaceae</taxon>
        <taxon>Actinomadura</taxon>
    </lineage>
</organism>
<dbReference type="InterPro" id="IPR050109">
    <property type="entry name" value="HTH-type_TetR-like_transc_reg"/>
</dbReference>
<evidence type="ECO:0000256" key="3">
    <source>
        <dbReference type="ARBA" id="ARBA00023163"/>
    </source>
</evidence>
<dbReference type="AlphaFoldDB" id="A0A365HD47"/>
<protein>
    <submittedName>
        <fullName evidence="6">TetR/AcrR family transcriptional regulator</fullName>
    </submittedName>
</protein>
<evidence type="ECO:0000259" key="5">
    <source>
        <dbReference type="PROSITE" id="PS50977"/>
    </source>
</evidence>
<feature type="domain" description="HTH tetR-type" evidence="5">
    <location>
        <begin position="27"/>
        <end position="87"/>
    </location>
</feature>
<dbReference type="SUPFAM" id="SSF46689">
    <property type="entry name" value="Homeodomain-like"/>
    <property type="match status" value="1"/>
</dbReference>
<evidence type="ECO:0000256" key="2">
    <source>
        <dbReference type="ARBA" id="ARBA00023125"/>
    </source>
</evidence>
<dbReference type="PROSITE" id="PS50977">
    <property type="entry name" value="HTH_TETR_2"/>
    <property type="match status" value="1"/>
</dbReference>
<keyword evidence="3" id="KW-0804">Transcription</keyword>
<dbReference type="GO" id="GO:0000976">
    <property type="term" value="F:transcription cis-regulatory region binding"/>
    <property type="evidence" value="ECO:0007669"/>
    <property type="project" value="TreeGrafter"/>
</dbReference>
<dbReference type="OrthoDB" id="4530117at2"/>
<keyword evidence="1" id="KW-0805">Transcription regulation</keyword>
<accession>A0A365HD47</accession>
<evidence type="ECO:0000313" key="6">
    <source>
        <dbReference type="EMBL" id="RAY17050.1"/>
    </source>
</evidence>
<dbReference type="EMBL" id="QLYX01000001">
    <property type="protein sequence ID" value="RAY17050.1"/>
    <property type="molecule type" value="Genomic_DNA"/>
</dbReference>
<dbReference type="InterPro" id="IPR009057">
    <property type="entry name" value="Homeodomain-like_sf"/>
</dbReference>
<proteinExistence type="predicted"/>
<keyword evidence="7" id="KW-1185">Reference proteome</keyword>
<keyword evidence="2 4" id="KW-0238">DNA-binding</keyword>
<evidence type="ECO:0000256" key="1">
    <source>
        <dbReference type="ARBA" id="ARBA00023015"/>
    </source>
</evidence>
<dbReference type="PANTHER" id="PTHR30055">
    <property type="entry name" value="HTH-TYPE TRANSCRIPTIONAL REGULATOR RUTR"/>
    <property type="match status" value="1"/>
</dbReference>
<dbReference type="Pfam" id="PF00440">
    <property type="entry name" value="TetR_N"/>
    <property type="match status" value="1"/>
</dbReference>
<dbReference type="GO" id="GO:0003700">
    <property type="term" value="F:DNA-binding transcription factor activity"/>
    <property type="evidence" value="ECO:0007669"/>
    <property type="project" value="TreeGrafter"/>
</dbReference>
<dbReference type="Proteomes" id="UP000251891">
    <property type="component" value="Unassembled WGS sequence"/>
</dbReference>
<comment type="caution">
    <text evidence="6">The sequence shown here is derived from an EMBL/GenBank/DDBJ whole genome shotgun (WGS) entry which is preliminary data.</text>
</comment>
<dbReference type="PRINTS" id="PR00455">
    <property type="entry name" value="HTHTETR"/>
</dbReference>
<gene>
    <name evidence="6" type="ORF">DPM19_02480</name>
</gene>
<feature type="DNA-binding region" description="H-T-H motif" evidence="4">
    <location>
        <begin position="50"/>
        <end position="69"/>
    </location>
</feature>
<dbReference type="PANTHER" id="PTHR30055:SF234">
    <property type="entry name" value="HTH-TYPE TRANSCRIPTIONAL REGULATOR BETI"/>
    <property type="match status" value="1"/>
</dbReference>
<dbReference type="Gene3D" id="1.10.357.10">
    <property type="entry name" value="Tetracycline Repressor, domain 2"/>
    <property type="match status" value="1"/>
</dbReference>
<dbReference type="InterPro" id="IPR001647">
    <property type="entry name" value="HTH_TetR"/>
</dbReference>